<dbReference type="KEGG" id="ovi:T265_03873"/>
<keyword evidence="3" id="KW-1185">Reference proteome</keyword>
<sequence length="59" mass="6647">MGKRILRPESISAVTRRKHEGWDTAGSPKSRQGKSRGRGRVRTTDLPVSKLMLQRLESS</sequence>
<dbReference type="RefSeq" id="XP_009166729.1">
    <property type="nucleotide sequence ID" value="XM_009168465.1"/>
</dbReference>
<gene>
    <name evidence="2" type="ORF">T265_03873</name>
</gene>
<organism evidence="2 3">
    <name type="scientific">Opisthorchis viverrini</name>
    <name type="common">Southeast Asian liver fluke</name>
    <dbReference type="NCBI Taxonomy" id="6198"/>
    <lineage>
        <taxon>Eukaryota</taxon>
        <taxon>Metazoa</taxon>
        <taxon>Spiralia</taxon>
        <taxon>Lophotrochozoa</taxon>
        <taxon>Platyhelminthes</taxon>
        <taxon>Trematoda</taxon>
        <taxon>Digenea</taxon>
        <taxon>Opisthorchiida</taxon>
        <taxon>Opisthorchiata</taxon>
        <taxon>Opisthorchiidae</taxon>
        <taxon>Opisthorchis</taxon>
    </lineage>
</organism>
<reference evidence="2 3" key="1">
    <citation type="submission" date="2013-11" db="EMBL/GenBank/DDBJ databases">
        <title>Opisthorchis viverrini - life in the bile duct.</title>
        <authorList>
            <person name="Young N.D."/>
            <person name="Nagarajan N."/>
            <person name="Lin S.J."/>
            <person name="Korhonen P.K."/>
            <person name="Jex A.R."/>
            <person name="Hall R.S."/>
            <person name="Safavi-Hemami H."/>
            <person name="Kaewkong W."/>
            <person name="Bertrand D."/>
            <person name="Gao S."/>
            <person name="Seet Q."/>
            <person name="Wongkham S."/>
            <person name="Teh B.T."/>
            <person name="Wongkham C."/>
            <person name="Intapan P.M."/>
            <person name="Maleewong W."/>
            <person name="Yang X."/>
            <person name="Hu M."/>
            <person name="Wang Z."/>
            <person name="Hofmann A."/>
            <person name="Sternberg P.W."/>
            <person name="Tan P."/>
            <person name="Wang J."/>
            <person name="Gasser R.B."/>
        </authorList>
    </citation>
    <scope>NUCLEOTIDE SEQUENCE [LARGE SCALE GENOMIC DNA]</scope>
</reference>
<feature type="compositionally biased region" description="Basic residues" evidence="1">
    <location>
        <begin position="31"/>
        <end position="41"/>
    </location>
</feature>
<evidence type="ECO:0000313" key="2">
    <source>
        <dbReference type="EMBL" id="KER29493.1"/>
    </source>
</evidence>
<dbReference type="GeneID" id="20318060"/>
<name>A0A074ZPZ2_OPIVI</name>
<feature type="region of interest" description="Disordered" evidence="1">
    <location>
        <begin position="1"/>
        <end position="59"/>
    </location>
</feature>
<protein>
    <submittedName>
        <fullName evidence="2">Uncharacterized protein</fullName>
    </submittedName>
</protein>
<dbReference type="Proteomes" id="UP000054324">
    <property type="component" value="Unassembled WGS sequence"/>
</dbReference>
<dbReference type="CTD" id="20318060"/>
<dbReference type="AlphaFoldDB" id="A0A074ZPZ2"/>
<dbReference type="EMBL" id="KL596677">
    <property type="protein sequence ID" value="KER29493.1"/>
    <property type="molecule type" value="Genomic_DNA"/>
</dbReference>
<evidence type="ECO:0000256" key="1">
    <source>
        <dbReference type="SAM" id="MobiDB-lite"/>
    </source>
</evidence>
<accession>A0A074ZPZ2</accession>
<evidence type="ECO:0000313" key="3">
    <source>
        <dbReference type="Proteomes" id="UP000054324"/>
    </source>
</evidence>
<proteinExistence type="predicted"/>